<dbReference type="PROSITE" id="PS00411">
    <property type="entry name" value="KINESIN_MOTOR_1"/>
    <property type="match status" value="1"/>
</dbReference>
<feature type="domain" description="Kinesin motor" evidence="14">
    <location>
        <begin position="1"/>
        <end position="306"/>
    </location>
</feature>
<dbReference type="Pfam" id="PF00225">
    <property type="entry name" value="Kinesin"/>
    <property type="match status" value="1"/>
</dbReference>
<dbReference type="InterPro" id="IPR027417">
    <property type="entry name" value="P-loop_NTPase"/>
</dbReference>
<dbReference type="EMBL" id="BQKI01000010">
    <property type="protein sequence ID" value="GJN04263.1"/>
    <property type="molecule type" value="Genomic_DNA"/>
</dbReference>
<dbReference type="PANTHER" id="PTHR47970">
    <property type="entry name" value="KINESIN-LIKE PROTEIN KIF11"/>
    <property type="match status" value="1"/>
</dbReference>
<protein>
    <recommendedName>
        <fullName evidence="11">Kinesin-like protein</fullName>
    </recommendedName>
</protein>
<dbReference type="GO" id="GO:0051231">
    <property type="term" value="P:spindle elongation"/>
    <property type="evidence" value="ECO:0007669"/>
    <property type="project" value="TreeGrafter"/>
</dbReference>
<dbReference type="GO" id="GO:0008017">
    <property type="term" value="F:microtubule binding"/>
    <property type="evidence" value="ECO:0007669"/>
    <property type="project" value="InterPro"/>
</dbReference>
<reference evidence="15" key="2">
    <citation type="submission" date="2021-12" db="EMBL/GenBank/DDBJ databases">
        <title>Resequencing data analysis of finger millet.</title>
        <authorList>
            <person name="Hatakeyama M."/>
            <person name="Aluri S."/>
            <person name="Balachadran M.T."/>
            <person name="Sivarajan S.R."/>
            <person name="Poveda L."/>
            <person name="Shimizu-Inatsugi R."/>
            <person name="Schlapbach R."/>
            <person name="Sreeman S.M."/>
            <person name="Shimizu K.K."/>
        </authorList>
    </citation>
    <scope>NUCLEOTIDE SEQUENCE</scope>
</reference>
<dbReference type="GO" id="GO:0005876">
    <property type="term" value="C:spindle microtubule"/>
    <property type="evidence" value="ECO:0007669"/>
    <property type="project" value="TreeGrafter"/>
</dbReference>
<dbReference type="PRINTS" id="PR00380">
    <property type="entry name" value="KINESINHEAVY"/>
</dbReference>
<evidence type="ECO:0000256" key="2">
    <source>
        <dbReference type="ARBA" id="ARBA00022490"/>
    </source>
</evidence>
<evidence type="ECO:0000313" key="16">
    <source>
        <dbReference type="Proteomes" id="UP001054889"/>
    </source>
</evidence>
<feature type="coiled-coil region" evidence="12">
    <location>
        <begin position="322"/>
        <end position="386"/>
    </location>
</feature>
<organism evidence="15 16">
    <name type="scientific">Eleusine coracana subsp. coracana</name>
    <dbReference type="NCBI Taxonomy" id="191504"/>
    <lineage>
        <taxon>Eukaryota</taxon>
        <taxon>Viridiplantae</taxon>
        <taxon>Streptophyta</taxon>
        <taxon>Embryophyta</taxon>
        <taxon>Tracheophyta</taxon>
        <taxon>Spermatophyta</taxon>
        <taxon>Magnoliopsida</taxon>
        <taxon>Liliopsida</taxon>
        <taxon>Poales</taxon>
        <taxon>Poaceae</taxon>
        <taxon>PACMAD clade</taxon>
        <taxon>Chloridoideae</taxon>
        <taxon>Cynodonteae</taxon>
        <taxon>Eleusininae</taxon>
        <taxon>Eleusine</taxon>
    </lineage>
</organism>
<accession>A0AAV5D1Q6</accession>
<gene>
    <name evidence="15" type="primary">ga21796</name>
    <name evidence="15" type="ORF">PR202_ga21796</name>
</gene>
<keyword evidence="16" id="KW-1185">Reference proteome</keyword>
<evidence type="ECO:0000256" key="7">
    <source>
        <dbReference type="ARBA" id="ARBA00023212"/>
    </source>
</evidence>
<keyword evidence="4 11" id="KW-0547">Nucleotide-binding</keyword>
<evidence type="ECO:0000256" key="11">
    <source>
        <dbReference type="RuleBase" id="RU000394"/>
    </source>
</evidence>
<dbReference type="GO" id="GO:0007018">
    <property type="term" value="P:microtubule-based movement"/>
    <property type="evidence" value="ECO:0007669"/>
    <property type="project" value="InterPro"/>
</dbReference>
<feature type="region of interest" description="Disordered" evidence="13">
    <location>
        <begin position="681"/>
        <end position="713"/>
    </location>
</feature>
<evidence type="ECO:0000256" key="13">
    <source>
        <dbReference type="SAM" id="MobiDB-lite"/>
    </source>
</evidence>
<dbReference type="InterPro" id="IPR036961">
    <property type="entry name" value="Kinesin_motor_dom_sf"/>
</dbReference>
<evidence type="ECO:0000256" key="1">
    <source>
        <dbReference type="ARBA" id="ARBA00004186"/>
    </source>
</evidence>
<dbReference type="GO" id="GO:0090307">
    <property type="term" value="P:mitotic spindle assembly"/>
    <property type="evidence" value="ECO:0007669"/>
    <property type="project" value="TreeGrafter"/>
</dbReference>
<reference evidence="15" key="1">
    <citation type="journal article" date="2018" name="DNA Res.">
        <title>Multiple hybrid de novo genome assembly of finger millet, an orphan allotetraploid crop.</title>
        <authorList>
            <person name="Hatakeyama M."/>
            <person name="Aluri S."/>
            <person name="Balachadran M.T."/>
            <person name="Sivarajan S.R."/>
            <person name="Patrignani A."/>
            <person name="Gruter S."/>
            <person name="Poveda L."/>
            <person name="Shimizu-Inatsugi R."/>
            <person name="Baeten J."/>
            <person name="Francoijs K.J."/>
            <person name="Nataraja K.N."/>
            <person name="Reddy Y.A.N."/>
            <person name="Phadnis S."/>
            <person name="Ravikumar R.L."/>
            <person name="Schlapbach R."/>
            <person name="Sreeman S.M."/>
            <person name="Shimizu K.K."/>
        </authorList>
    </citation>
    <scope>NUCLEOTIDE SEQUENCE</scope>
</reference>
<evidence type="ECO:0000256" key="3">
    <source>
        <dbReference type="ARBA" id="ARBA00022701"/>
    </source>
</evidence>
<dbReference type="SUPFAM" id="SSF52540">
    <property type="entry name" value="P-loop containing nucleoside triphosphate hydrolases"/>
    <property type="match status" value="1"/>
</dbReference>
<dbReference type="Proteomes" id="UP001054889">
    <property type="component" value="Unassembled WGS sequence"/>
</dbReference>
<proteinExistence type="inferred from homology"/>
<dbReference type="SMART" id="SM00129">
    <property type="entry name" value="KISc"/>
    <property type="match status" value="1"/>
</dbReference>
<dbReference type="InterPro" id="IPR047149">
    <property type="entry name" value="KIF11-like"/>
</dbReference>
<evidence type="ECO:0000256" key="12">
    <source>
        <dbReference type="SAM" id="Coils"/>
    </source>
</evidence>
<comment type="similarity">
    <text evidence="8">Belongs to the TRAFAC class myosin-kinesin ATPase superfamily. Kinesin family. KIN-5/BimC subfamily.</text>
</comment>
<dbReference type="InterPro" id="IPR019821">
    <property type="entry name" value="Kinesin_motor_CS"/>
</dbReference>
<dbReference type="Gene3D" id="3.40.850.10">
    <property type="entry name" value="Kinesin motor domain"/>
    <property type="match status" value="1"/>
</dbReference>
<keyword evidence="6 11" id="KW-0505">Motor protein</keyword>
<dbReference type="InterPro" id="IPR001752">
    <property type="entry name" value="Kinesin_motor_dom"/>
</dbReference>
<dbReference type="AlphaFoldDB" id="A0AAV5D1Q6"/>
<keyword evidence="2" id="KW-0963">Cytoplasm</keyword>
<dbReference type="GO" id="GO:0072686">
    <property type="term" value="C:mitotic spindle"/>
    <property type="evidence" value="ECO:0007669"/>
    <property type="project" value="TreeGrafter"/>
</dbReference>
<comment type="caution">
    <text evidence="15">The sequence shown here is derived from an EMBL/GenBank/DDBJ whole genome shotgun (WGS) entry which is preliminary data.</text>
</comment>
<keyword evidence="12" id="KW-0175">Coiled coil</keyword>
<comment type="subcellular location">
    <subcellularLocation>
        <location evidence="1">Cytoplasm</location>
        <location evidence="1">Cytoskeleton</location>
        <location evidence="1">Spindle</location>
    </subcellularLocation>
</comment>
<comment type="caution">
    <text evidence="10">Lacks conserved residue(s) required for the propagation of feature annotation.</text>
</comment>
<dbReference type="GO" id="GO:0005524">
    <property type="term" value="F:ATP binding"/>
    <property type="evidence" value="ECO:0007669"/>
    <property type="project" value="UniProtKB-KW"/>
</dbReference>
<evidence type="ECO:0000256" key="5">
    <source>
        <dbReference type="ARBA" id="ARBA00022840"/>
    </source>
</evidence>
<evidence type="ECO:0000256" key="6">
    <source>
        <dbReference type="ARBA" id="ARBA00023175"/>
    </source>
</evidence>
<feature type="compositionally biased region" description="Basic and acidic residues" evidence="13">
    <location>
        <begin position="686"/>
        <end position="700"/>
    </location>
</feature>
<evidence type="ECO:0000256" key="4">
    <source>
        <dbReference type="ARBA" id="ARBA00022741"/>
    </source>
</evidence>
<keyword evidence="7" id="KW-0206">Cytoskeleton</keyword>
<name>A0AAV5D1Q6_ELECO</name>
<dbReference type="PANTHER" id="PTHR47970:SF12">
    <property type="entry name" value="KINESIN FAMILY MEMBER 11"/>
    <property type="match status" value="1"/>
</dbReference>
<dbReference type="FunFam" id="3.40.850.10:FF:000019">
    <property type="entry name" value="Kinesin-like protein KIN-5D"/>
    <property type="match status" value="1"/>
</dbReference>
<keyword evidence="5 11" id="KW-0067">ATP-binding</keyword>
<dbReference type="GO" id="GO:0008574">
    <property type="term" value="F:plus-end-directed microtubule motor activity"/>
    <property type="evidence" value="ECO:0007669"/>
    <property type="project" value="TreeGrafter"/>
</dbReference>
<evidence type="ECO:0000256" key="9">
    <source>
        <dbReference type="ARBA" id="ARBA00046159"/>
    </source>
</evidence>
<evidence type="ECO:0000256" key="8">
    <source>
        <dbReference type="ARBA" id="ARBA00034704"/>
    </source>
</evidence>
<evidence type="ECO:0000256" key="10">
    <source>
        <dbReference type="PROSITE-ProRule" id="PRU00283"/>
    </source>
</evidence>
<dbReference type="PROSITE" id="PS50067">
    <property type="entry name" value="KINESIN_MOTOR_2"/>
    <property type="match status" value="1"/>
</dbReference>
<sequence length="713" mass="80151">MSSRQDKEKAVNVQVLLRCRPFSNEEIRSNAPQVVTCNDYQREVAVTQSIAGKQFDRIFTFDKSGPKGQLPADAGVIPRAVKQIFDTLERQDTEYSVKVTFLELYNEEITDLLAPEEISKAALEDRQKKTLPLMEDGKGGVLVRGLEEEIVTNADEIFSLLERGSAKRRTAETLLNKQSSRSHSLFSITIHIKEATPEGEELIKCGKLNLVDLAGSENISRSGAREGRAREAGEINKSLLTLGRVITALVEHLGHVPYRDSKLTRLLRDSLGGRTKTCIIATVSPSVHCLEETLSTLDYAHRAKSIKNRPEVNQKMMKSTLIKDLYGEIDRLKAEVYAAREKVGVYIPKERYQQEENERKAMAEQIEKMTASQEADQKQITELQQKYNSELQHSADLSKKLEVTEATSELKKKSFRISLDRSKEMSTYIIGLFDKYIEETSKLHSHSSDTHEAQMKSIEDFQKAYKEQSKSEEQKLLADISSLVSKHITRQRELVDVRLNSLGDAARGSKAFLDEHTSAMDCVTKDAKRKWETFAEQAENDCKVGSSFSAVKHCRMETMVQEWSAIEGNGQHEADIASSRALADEYVSNSSKDITQDIENILEEVRNSSSRVVSTVEAQMAELQQLQQNHSSQAAGINTHADEAFQNSYKDYQPTGETPVRSEPDLPSKGAIESLRAMPMEALTNEFRENHPYESSKEPKPSLIPRSPLATLN</sequence>
<keyword evidence="3 11" id="KW-0493">Microtubule</keyword>
<evidence type="ECO:0000259" key="14">
    <source>
        <dbReference type="PROSITE" id="PS50067"/>
    </source>
</evidence>
<comment type="function">
    <text evidence="9">Responsible for microtubule translocation. May be important for the organization of phragmoplast-specific arrays of microtubules. Plays an essential role in stabilizing the mitotic spindle. Required during mitotic cytokinesis.</text>
</comment>
<evidence type="ECO:0000313" key="15">
    <source>
        <dbReference type="EMBL" id="GJN04263.1"/>
    </source>
</evidence>